<sequence>MTAAPTVRRDAVLAGLCSAVYERDRQRREAAIRALSHRCWRWIEWAGSEVAVVTGADGDVDSVIMVFRGTEVSGFQVRDVLANVGIPTPWAGPERRECGWGLFGVRGPDQCRPAGGLSRRRPMRGLPARRRGAPRPASTNGSVSMDLWQIADWIIGLGAWAGLIATAIVGVVLWRMWPVFAPRHEVEAVRADIRSWRDQHVAAHGDITARLDRGEARFQRLESRIEGLPTHADLTALTTMVGEVSAQTREIGARLDGLAELTKRLDRSLDLLTEDRLAQGRDRRENGS</sequence>
<dbReference type="RefSeq" id="WP_150064105.1">
    <property type="nucleotide sequence ID" value="NZ_VWPJ01000032.1"/>
</dbReference>
<protein>
    <submittedName>
        <fullName evidence="3">DUF2730 family protein</fullName>
    </submittedName>
</protein>
<evidence type="ECO:0000313" key="3">
    <source>
        <dbReference type="EMBL" id="KAA5603761.1"/>
    </source>
</evidence>
<dbReference type="Pfam" id="PF10805">
    <property type="entry name" value="DUF2730"/>
    <property type="match status" value="1"/>
</dbReference>
<gene>
    <name evidence="3" type="ORF">F1188_19390</name>
</gene>
<dbReference type="Proteomes" id="UP000324065">
    <property type="component" value="Unassembled WGS sequence"/>
</dbReference>
<feature type="region of interest" description="Disordered" evidence="1">
    <location>
        <begin position="114"/>
        <end position="139"/>
    </location>
</feature>
<keyword evidence="2" id="KW-0472">Membrane</keyword>
<evidence type="ECO:0000313" key="4">
    <source>
        <dbReference type="Proteomes" id="UP000324065"/>
    </source>
</evidence>
<reference evidence="3 4" key="1">
    <citation type="submission" date="2019-09" db="EMBL/GenBank/DDBJ databases">
        <title>Genome sequence of Roseospira marina, one of the more divergent members of the non-sulfur purple photosynthetic bacterial family, the Rhodospirillaceae.</title>
        <authorList>
            <person name="Meyer T."/>
            <person name="Kyndt J."/>
        </authorList>
    </citation>
    <scope>NUCLEOTIDE SEQUENCE [LARGE SCALE GENOMIC DNA]</scope>
    <source>
        <strain evidence="3 4">DSM 15113</strain>
    </source>
</reference>
<comment type="caution">
    <text evidence="3">The sequence shown here is derived from an EMBL/GenBank/DDBJ whole genome shotgun (WGS) entry which is preliminary data.</text>
</comment>
<evidence type="ECO:0000256" key="1">
    <source>
        <dbReference type="SAM" id="MobiDB-lite"/>
    </source>
</evidence>
<evidence type="ECO:0000256" key="2">
    <source>
        <dbReference type="SAM" id="Phobius"/>
    </source>
</evidence>
<feature type="compositionally biased region" description="Basic residues" evidence="1">
    <location>
        <begin position="118"/>
        <end position="133"/>
    </location>
</feature>
<accession>A0A5M6I683</accession>
<dbReference type="OrthoDB" id="7916371at2"/>
<feature type="transmembrane region" description="Helical" evidence="2">
    <location>
        <begin position="153"/>
        <end position="174"/>
    </location>
</feature>
<keyword evidence="4" id="KW-1185">Reference proteome</keyword>
<dbReference type="EMBL" id="VWPJ01000032">
    <property type="protein sequence ID" value="KAA5603761.1"/>
    <property type="molecule type" value="Genomic_DNA"/>
</dbReference>
<organism evidence="3 4">
    <name type="scientific">Roseospira marina</name>
    <dbReference type="NCBI Taxonomy" id="140057"/>
    <lineage>
        <taxon>Bacteria</taxon>
        <taxon>Pseudomonadati</taxon>
        <taxon>Pseudomonadota</taxon>
        <taxon>Alphaproteobacteria</taxon>
        <taxon>Rhodospirillales</taxon>
        <taxon>Rhodospirillaceae</taxon>
        <taxon>Roseospira</taxon>
    </lineage>
</organism>
<dbReference type="AlphaFoldDB" id="A0A5M6I683"/>
<keyword evidence="2" id="KW-0812">Transmembrane</keyword>
<proteinExistence type="predicted"/>
<dbReference type="InterPro" id="IPR020269">
    <property type="entry name" value="Phage_Mu_Releasin"/>
</dbReference>
<keyword evidence="2" id="KW-1133">Transmembrane helix</keyword>
<name>A0A5M6I683_9PROT</name>